<dbReference type="InterPro" id="IPR050109">
    <property type="entry name" value="HTH-type_TetR-like_transc_reg"/>
</dbReference>
<proteinExistence type="predicted"/>
<dbReference type="InterPro" id="IPR009057">
    <property type="entry name" value="Homeodomain-like_sf"/>
</dbReference>
<organism evidence="4 5">
    <name type="scientific">Nocardia jiangxiensis</name>
    <dbReference type="NCBI Taxonomy" id="282685"/>
    <lineage>
        <taxon>Bacteria</taxon>
        <taxon>Bacillati</taxon>
        <taxon>Actinomycetota</taxon>
        <taxon>Actinomycetes</taxon>
        <taxon>Mycobacteriales</taxon>
        <taxon>Nocardiaceae</taxon>
        <taxon>Nocardia</taxon>
    </lineage>
</organism>
<reference evidence="4 5" key="1">
    <citation type="submission" date="2024-10" db="EMBL/GenBank/DDBJ databases">
        <title>The Natural Products Discovery Center: Release of the First 8490 Sequenced Strains for Exploring Actinobacteria Biosynthetic Diversity.</title>
        <authorList>
            <person name="Kalkreuter E."/>
            <person name="Kautsar S.A."/>
            <person name="Yang D."/>
            <person name="Bader C.D."/>
            <person name="Teijaro C.N."/>
            <person name="Fluegel L."/>
            <person name="Davis C.M."/>
            <person name="Simpson J.R."/>
            <person name="Lauterbach L."/>
            <person name="Steele A.D."/>
            <person name="Gui C."/>
            <person name="Meng S."/>
            <person name="Li G."/>
            <person name="Viehrig K."/>
            <person name="Ye F."/>
            <person name="Su P."/>
            <person name="Kiefer A.F."/>
            <person name="Nichols A."/>
            <person name="Cepeda A.J."/>
            <person name="Yan W."/>
            <person name="Fan B."/>
            <person name="Jiang Y."/>
            <person name="Adhikari A."/>
            <person name="Zheng C.-J."/>
            <person name="Schuster L."/>
            <person name="Cowan T.M."/>
            <person name="Smanski M.J."/>
            <person name="Chevrette M.G."/>
            <person name="De Carvalho L.P.S."/>
            <person name="Shen B."/>
        </authorList>
    </citation>
    <scope>NUCLEOTIDE SEQUENCE [LARGE SCALE GENOMIC DNA]</scope>
    <source>
        <strain evidence="4 5">NPDC002593</strain>
    </source>
</reference>
<feature type="DNA-binding region" description="H-T-H motif" evidence="2">
    <location>
        <begin position="30"/>
        <end position="49"/>
    </location>
</feature>
<evidence type="ECO:0000313" key="5">
    <source>
        <dbReference type="Proteomes" id="UP001601992"/>
    </source>
</evidence>
<dbReference type="Pfam" id="PF17925">
    <property type="entry name" value="TetR_C_20"/>
    <property type="match status" value="1"/>
</dbReference>
<gene>
    <name evidence="4" type="ORF">ACFYXQ_05965</name>
</gene>
<dbReference type="Proteomes" id="UP001601992">
    <property type="component" value="Unassembled WGS sequence"/>
</dbReference>
<protein>
    <submittedName>
        <fullName evidence="4">TetR family transcriptional regulator</fullName>
    </submittedName>
</protein>
<dbReference type="Pfam" id="PF00440">
    <property type="entry name" value="TetR_N"/>
    <property type="match status" value="1"/>
</dbReference>
<dbReference type="InterPro" id="IPR041642">
    <property type="entry name" value="KstR_C"/>
</dbReference>
<accession>A0ABW6RTG1</accession>
<dbReference type="EMBL" id="JBIAQY010000002">
    <property type="protein sequence ID" value="MFF3567312.1"/>
    <property type="molecule type" value="Genomic_DNA"/>
</dbReference>
<dbReference type="InterPro" id="IPR001647">
    <property type="entry name" value="HTH_TetR"/>
</dbReference>
<sequence>MSRAPGRDASEQIIDVVLTLLQTEGYDAVQLREVARRARVSLATVYKLFHTRDELIVTAIERWMADHAYPDLAPPGPEETLHDGLMRVLHSVFQPWERSPKMLEAFHRARSGPGGTRLDTQGLDAVLPVAGQIFGGADPEYIEDVGLVLANMAYALMGRVADKTLDITEILPILERVMRRLTANNEPAARRARNRPTIADPAQPLRLDPTVIAAFNRGMKVAAGSQPEDRDTTRHSDAS</sequence>
<dbReference type="PANTHER" id="PTHR30055:SF242">
    <property type="entry name" value="HTH-TYPE TRANSCRIPTIONAL REPRESSOR KSTR"/>
    <property type="match status" value="1"/>
</dbReference>
<comment type="caution">
    <text evidence="4">The sequence shown here is derived from an EMBL/GenBank/DDBJ whole genome shotgun (WGS) entry which is preliminary data.</text>
</comment>
<dbReference type="PANTHER" id="PTHR30055">
    <property type="entry name" value="HTH-TYPE TRANSCRIPTIONAL REGULATOR RUTR"/>
    <property type="match status" value="1"/>
</dbReference>
<evidence type="ECO:0000259" key="3">
    <source>
        <dbReference type="PROSITE" id="PS50977"/>
    </source>
</evidence>
<evidence type="ECO:0000256" key="2">
    <source>
        <dbReference type="PROSITE-ProRule" id="PRU00335"/>
    </source>
</evidence>
<dbReference type="PROSITE" id="PS50977">
    <property type="entry name" value="HTH_TETR_2"/>
    <property type="match status" value="1"/>
</dbReference>
<dbReference type="Gene3D" id="1.10.357.10">
    <property type="entry name" value="Tetracycline Repressor, domain 2"/>
    <property type="match status" value="1"/>
</dbReference>
<dbReference type="RefSeq" id="WP_245567925.1">
    <property type="nucleotide sequence ID" value="NZ_JBIAQY010000002.1"/>
</dbReference>
<evidence type="ECO:0000313" key="4">
    <source>
        <dbReference type="EMBL" id="MFF3567312.1"/>
    </source>
</evidence>
<dbReference type="SUPFAM" id="SSF46689">
    <property type="entry name" value="Homeodomain-like"/>
    <property type="match status" value="1"/>
</dbReference>
<dbReference type="PRINTS" id="PR00455">
    <property type="entry name" value="HTHTETR"/>
</dbReference>
<name>A0ABW6RTG1_9NOCA</name>
<keyword evidence="1 2" id="KW-0238">DNA-binding</keyword>
<feature type="domain" description="HTH tetR-type" evidence="3">
    <location>
        <begin position="7"/>
        <end position="67"/>
    </location>
</feature>
<evidence type="ECO:0000256" key="1">
    <source>
        <dbReference type="ARBA" id="ARBA00023125"/>
    </source>
</evidence>
<keyword evidence="5" id="KW-1185">Reference proteome</keyword>